<evidence type="ECO:0000256" key="1">
    <source>
        <dbReference type="SAM" id="SignalP"/>
    </source>
</evidence>
<dbReference type="GO" id="GO:0005783">
    <property type="term" value="C:endoplasmic reticulum"/>
    <property type="evidence" value="ECO:0007669"/>
    <property type="project" value="InterPro"/>
</dbReference>
<feature type="chain" id="PRO_5026302632" evidence="1">
    <location>
        <begin position="20"/>
        <end position="342"/>
    </location>
</feature>
<feature type="domain" description="Prolyl 4-hydroxylase N-terminal" evidence="2">
    <location>
        <begin position="86"/>
        <end position="165"/>
    </location>
</feature>
<evidence type="ECO:0000313" key="4">
    <source>
        <dbReference type="EMBL" id="NDJ92278.1"/>
    </source>
</evidence>
<accession>A0A6G3ME14</accession>
<dbReference type="InterPro" id="IPR059068">
    <property type="entry name" value="TPR_P4H"/>
</dbReference>
<dbReference type="Gene3D" id="6.10.140.1460">
    <property type="match status" value="1"/>
</dbReference>
<dbReference type="SUPFAM" id="SSF48452">
    <property type="entry name" value="TPR-like"/>
    <property type="match status" value="1"/>
</dbReference>
<feature type="domain" description="Prolyl 4-hydroxylase peptide-substrate-binding" evidence="3">
    <location>
        <begin position="186"/>
        <end position="272"/>
    </location>
</feature>
<dbReference type="InterPro" id="IPR013547">
    <property type="entry name" value="P4H_N"/>
</dbReference>
<dbReference type="Gene3D" id="1.25.40.10">
    <property type="entry name" value="Tetratricopeptide repeat domain"/>
    <property type="match status" value="1"/>
</dbReference>
<evidence type="ECO:0000259" key="2">
    <source>
        <dbReference type="Pfam" id="PF08336"/>
    </source>
</evidence>
<reference evidence="4" key="1">
    <citation type="submission" date="2018-11" db="EMBL/GenBank/DDBJ databases">
        <title>Henneguya salminicola genome and transcriptome.</title>
        <authorList>
            <person name="Yahalomi D."/>
            <person name="Atkinson S.D."/>
            <person name="Neuhof M."/>
            <person name="Chang E.S."/>
            <person name="Philippe H."/>
            <person name="Cartwright P."/>
            <person name="Bartholomew J.L."/>
            <person name="Huchon D."/>
        </authorList>
    </citation>
    <scope>NUCLEOTIDE SEQUENCE</scope>
    <source>
        <strain evidence="4">Hz1</strain>
        <tissue evidence="4">Whole</tissue>
    </source>
</reference>
<protein>
    <submittedName>
        <fullName evidence="4">Prolyl 4-hydroxylase subunit alpha-2 (Trinotate prediction)</fullName>
    </submittedName>
</protein>
<organism evidence="4">
    <name type="scientific">Henneguya salminicola</name>
    <name type="common">Myxosporean</name>
    <dbReference type="NCBI Taxonomy" id="69463"/>
    <lineage>
        <taxon>Eukaryota</taxon>
        <taxon>Metazoa</taxon>
        <taxon>Cnidaria</taxon>
        <taxon>Myxozoa</taxon>
        <taxon>Myxosporea</taxon>
        <taxon>Bivalvulida</taxon>
        <taxon>Platysporina</taxon>
        <taxon>Myxobolidae</taxon>
        <taxon>Henneguya</taxon>
    </lineage>
</organism>
<dbReference type="InterPro" id="IPR011990">
    <property type="entry name" value="TPR-like_helical_dom_sf"/>
</dbReference>
<dbReference type="GO" id="GO:0004656">
    <property type="term" value="F:procollagen-proline 4-dioxygenase activity"/>
    <property type="evidence" value="ECO:0007669"/>
    <property type="project" value="InterPro"/>
</dbReference>
<dbReference type="Pfam" id="PF23558">
    <property type="entry name" value="TPR_P4H"/>
    <property type="match status" value="1"/>
</dbReference>
<dbReference type="EMBL" id="GHBP01000376">
    <property type="protein sequence ID" value="NDJ92278.1"/>
    <property type="molecule type" value="Transcribed_RNA"/>
</dbReference>
<dbReference type="AlphaFoldDB" id="A0A6G3ME14"/>
<dbReference type="Pfam" id="PF08336">
    <property type="entry name" value="P4Ha_N"/>
    <property type="match status" value="1"/>
</dbReference>
<evidence type="ECO:0000259" key="3">
    <source>
        <dbReference type="Pfam" id="PF23558"/>
    </source>
</evidence>
<name>A0A6G3ME14_HENSL</name>
<proteinExistence type="predicted"/>
<feature type="signal peptide" evidence="1">
    <location>
        <begin position="1"/>
        <end position="19"/>
    </location>
</feature>
<keyword evidence="1" id="KW-0732">Signal</keyword>
<sequence length="342" mass="40251">MKSFLSSLLILNFCLDFYCELFTSSLKLCHLLHSELNQLRILEDTLGNDKKSANITMLLKDIREYVPISYFNKKEYDIDDCLFEESKMTRFITNPVNAYMIIQRFSKEWTDVQREISFSKERSKIILNKSFNLSGQGEIRGVREAFYRLGVFYHLEPNFLANGQLAPEWSHLTKDWTIVPKKMASNDLFEIGKIAFKHKDYDSTLGWMEQALKSLTSEQTPNYKELMFDILDYLSWSEYSVGLNQEAYLHCLRMIEIHPNNKRIQNNLIIFNKSRLSGNKVENKMKDYVIKTLQDKDSVCRIKKTLHNYKLNGGAYKEFEESLSQVLCKYGKTWQIVSKLNY</sequence>